<feature type="transmembrane region" description="Helical" evidence="1">
    <location>
        <begin position="66"/>
        <end position="85"/>
    </location>
</feature>
<comment type="caution">
    <text evidence="2">The sequence shown here is derived from an EMBL/GenBank/DDBJ whole genome shotgun (WGS) entry which is preliminary data.</text>
</comment>
<feature type="transmembrane region" description="Helical" evidence="1">
    <location>
        <begin position="190"/>
        <end position="211"/>
    </location>
</feature>
<dbReference type="RefSeq" id="WP_217857971.1">
    <property type="nucleotide sequence ID" value="NZ_JAHSTV010000011.1"/>
</dbReference>
<evidence type="ECO:0000256" key="1">
    <source>
        <dbReference type="SAM" id="Phobius"/>
    </source>
</evidence>
<organism evidence="2 3">
    <name type="scientific">Pseudomonas farris</name>
    <dbReference type="NCBI Taxonomy" id="2841207"/>
    <lineage>
        <taxon>Bacteria</taxon>
        <taxon>Pseudomonadati</taxon>
        <taxon>Pseudomonadota</taxon>
        <taxon>Gammaproteobacteria</taxon>
        <taxon>Pseudomonadales</taxon>
        <taxon>Pseudomonadaceae</taxon>
        <taxon>Pseudomonas</taxon>
    </lineage>
</organism>
<dbReference type="Proteomes" id="UP000886900">
    <property type="component" value="Unassembled WGS sequence"/>
</dbReference>
<name>A0ABS6Q009_9PSED</name>
<sequence>MADSSNSISKVITTSTTFIDKAVEFRHFMLLISFLLALDSCLMIFYKKNLLQSFGSLSAPEVNAAGALVFLGIFAFLMALLFPVLRQVLLAATTWIKWRFPSRDNQINHDYRYPSSMRKKALIERDKLIIELLDKQDDQKRDHETNMNIGFGLVLSFAINYLILGTGQVLTLTQTAATLLDASPGFWISALIRLAVGTFMVSLMVILAMSLTPEASDKIYLPESEEEKAARIEREKKMQGTSDVYLG</sequence>
<accession>A0ABS6Q009</accession>
<evidence type="ECO:0000313" key="3">
    <source>
        <dbReference type="Proteomes" id="UP000886900"/>
    </source>
</evidence>
<feature type="transmembrane region" description="Helical" evidence="1">
    <location>
        <begin position="28"/>
        <end position="46"/>
    </location>
</feature>
<gene>
    <name evidence="2" type="ORF">KVG95_22205</name>
</gene>
<proteinExistence type="predicted"/>
<evidence type="ECO:0000313" key="2">
    <source>
        <dbReference type="EMBL" id="MBV4466035.1"/>
    </source>
</evidence>
<keyword evidence="1" id="KW-1133">Transmembrane helix</keyword>
<keyword evidence="3" id="KW-1185">Reference proteome</keyword>
<feature type="transmembrane region" description="Helical" evidence="1">
    <location>
        <begin position="149"/>
        <end position="170"/>
    </location>
</feature>
<reference evidence="2" key="1">
    <citation type="submission" date="2021-06" db="EMBL/GenBank/DDBJ databases">
        <title>Updating the genus Pseudomonas: Description of 43 new species and partition of the Pseudomonas putida group.</title>
        <authorList>
            <person name="Girard L."/>
            <person name="Lood C."/>
            <person name="Vandamme P."/>
            <person name="Rokni-Zadeh H."/>
            <person name="Van Noort V."/>
            <person name="Hofte M."/>
            <person name="Lavigne R."/>
            <person name="De Mot R."/>
        </authorList>
    </citation>
    <scope>NUCLEOTIDE SEQUENCE</scope>
    <source>
        <strain evidence="2">SWRI79</strain>
    </source>
</reference>
<keyword evidence="1" id="KW-0472">Membrane</keyword>
<keyword evidence="1" id="KW-0812">Transmembrane</keyword>
<dbReference type="EMBL" id="JAHSTV010000011">
    <property type="protein sequence ID" value="MBV4466035.1"/>
    <property type="molecule type" value="Genomic_DNA"/>
</dbReference>
<protein>
    <submittedName>
        <fullName evidence="2">Uncharacterized protein</fullName>
    </submittedName>
</protein>